<accession>A0AAU2A6L2</accession>
<dbReference type="EMBL" id="CP108222">
    <property type="protein sequence ID" value="WTT19853.1"/>
    <property type="molecule type" value="Genomic_DNA"/>
</dbReference>
<keyword evidence="1" id="KW-1133">Transmembrane helix</keyword>
<feature type="transmembrane region" description="Helical" evidence="1">
    <location>
        <begin position="46"/>
        <end position="68"/>
    </location>
</feature>
<evidence type="ECO:0000256" key="1">
    <source>
        <dbReference type="SAM" id="Phobius"/>
    </source>
</evidence>
<feature type="transmembrane region" description="Helical" evidence="1">
    <location>
        <begin position="379"/>
        <end position="398"/>
    </location>
</feature>
<proteinExistence type="predicted"/>
<reference evidence="2" key="1">
    <citation type="submission" date="2022-10" db="EMBL/GenBank/DDBJ databases">
        <title>The complete genomes of actinobacterial strains from the NBC collection.</title>
        <authorList>
            <person name="Joergensen T.S."/>
            <person name="Alvarez Arevalo M."/>
            <person name="Sterndorff E.B."/>
            <person name="Faurdal D."/>
            <person name="Vuksanovic O."/>
            <person name="Mourched A.-S."/>
            <person name="Charusanti P."/>
            <person name="Shaw S."/>
            <person name="Blin K."/>
            <person name="Weber T."/>
        </authorList>
    </citation>
    <scope>NUCLEOTIDE SEQUENCE</scope>
    <source>
        <strain evidence="2">NBC_00093</strain>
    </source>
</reference>
<gene>
    <name evidence="2" type="ORF">OHA22_32170</name>
</gene>
<feature type="transmembrane region" description="Helical" evidence="1">
    <location>
        <begin position="194"/>
        <end position="215"/>
    </location>
</feature>
<organism evidence="2">
    <name type="scientific">Streptomyces sp. NBC_00093</name>
    <dbReference type="NCBI Taxonomy" id="2975649"/>
    <lineage>
        <taxon>Bacteria</taxon>
        <taxon>Bacillati</taxon>
        <taxon>Actinomycetota</taxon>
        <taxon>Actinomycetes</taxon>
        <taxon>Kitasatosporales</taxon>
        <taxon>Streptomycetaceae</taxon>
        <taxon>Streptomyces</taxon>
    </lineage>
</organism>
<dbReference type="AlphaFoldDB" id="A0AAU2A6L2"/>
<feature type="transmembrane region" description="Helical" evidence="1">
    <location>
        <begin position="404"/>
        <end position="421"/>
    </location>
</feature>
<evidence type="ECO:0000313" key="2">
    <source>
        <dbReference type="EMBL" id="WTT19853.1"/>
    </source>
</evidence>
<keyword evidence="1" id="KW-0472">Membrane</keyword>
<keyword evidence="1" id="KW-0812">Transmembrane</keyword>
<sequence>MSTRPWTRPGQAICHRHQVRAEVPAPSAVHRVPGVAGSGIRETADVLIGFLIVGSELVLGVAIALFYIPGPVQRWCLGQLEDFERLRVASGLRRAVPLLMQMLLLPPRILDRVDGHGLAPQYVVRWWRALPLAMPIKALRLGLLLAVVANVGNMADWEHLQLSADPGPQPGVVQALLSNIVAVPMAVRAWDFSVIGRVPPFLFWALILIAEVRILKRTNLTSSGNGATHAASDLEALAGYPGKESARMEYRRCWPVVALLTVAAQCATVLRRWEETQPDCQIPRVSVQPVEQAIWKAHRTRRARARRHNERQFKAHAALVVGALRKAEARQDSQPDRALEDLVVMLLTIAERYAEGRIDDLLDADQLVGVDPAAPRERLRMGVVGLVVVLVMACAAVLGLPEAALVPLLPVVVLFVAVVFNRGRMPTAGQLTDLIIPR</sequence>
<name>A0AAU2A6L2_9ACTN</name>
<protein>
    <submittedName>
        <fullName evidence="2">Uncharacterized protein</fullName>
    </submittedName>
</protein>